<keyword evidence="3" id="KW-0378">Hydrolase</keyword>
<reference evidence="5" key="1">
    <citation type="submission" date="2013-11" db="EMBL/GenBank/DDBJ databases">
        <title>Draft genome sequence of the broad-host-range Rhizobium sp. LPU83 strain, a member of the low-genetic diversity Oregon-like Rhizobium sp. group.</title>
        <authorList>
            <person name="Wibberg D."/>
            <person name="Puehler A."/>
            <person name="Schlueter A."/>
        </authorList>
    </citation>
    <scope>NUCLEOTIDE SEQUENCE [LARGE SCALE GENOMIC DNA]</scope>
    <source>
        <strain evidence="5">LPU83</strain>
        <plasmid evidence="5">pLPU83c</plasmid>
    </source>
</reference>
<gene>
    <name evidence="5" type="ORF">LPU83_pLPU83c_0456</name>
</gene>
<evidence type="ECO:0000313" key="5">
    <source>
        <dbReference type="EMBL" id="CDM61018.1"/>
    </source>
</evidence>
<dbReference type="PATRIC" id="fig|348824.6.peg.5190"/>
<keyword evidence="2" id="KW-0479">Metal-binding</keyword>
<dbReference type="PANTHER" id="PTHR31835">
    <property type="entry name" value="URIDINE DIPHOSPHATE GLUCOSE PYROPHOSPHATASE"/>
    <property type="match status" value="1"/>
</dbReference>
<dbReference type="RefSeq" id="WP_024314183.1">
    <property type="nucleotide sequence ID" value="NZ_ATTO01000009.1"/>
</dbReference>
<dbReference type="EMBL" id="HG916854">
    <property type="protein sequence ID" value="CDM61018.1"/>
    <property type="molecule type" value="Genomic_DNA"/>
</dbReference>
<dbReference type="KEGG" id="rhl:LPU83_pLPU83c_0456"/>
<geneLocation type="plasmid" evidence="5 6">
    <name>pLPU83c</name>
</geneLocation>
<keyword evidence="5" id="KW-0614">Plasmid</keyword>
<accession>W6RQ89</accession>
<dbReference type="HOGENOM" id="CLU_1102124_0_0_5"/>
<dbReference type="PANTHER" id="PTHR31835:SF1">
    <property type="entry name" value="URIDINE DIPHOSPHATE GLUCOSE PYROPHOSPHATASE NUDT22"/>
    <property type="match status" value="1"/>
</dbReference>
<sequence length="252" mass="27303">MFEDQSFSIPVDQIECRVFGNFQLSEAVEETRKANWEALLIKNSAAFDGALLRMADHRIEDGRLIVGANSTSFSAYVATRHPRFGDRHPHAARADPLGMTAVVLTADDGVIVTKRSLSADQNPGGLYLIGGYAEPGKGSDTVDLFQEVAREIAEEIAVSDLTRSASFAIGLAYDPVFCHPELFLLTVSKTSAADILKGAQNAPDRNEAAQLLAYPLRDVLDEGGPLANAPKTWSFVKARDFLRQHLLASGSI</sequence>
<organism evidence="5 6">
    <name type="scientific">Rhizobium favelukesii</name>
    <dbReference type="NCBI Taxonomy" id="348824"/>
    <lineage>
        <taxon>Bacteria</taxon>
        <taxon>Pseudomonadati</taxon>
        <taxon>Pseudomonadota</taxon>
        <taxon>Alphaproteobacteria</taxon>
        <taxon>Hyphomicrobiales</taxon>
        <taxon>Rhizobiaceae</taxon>
        <taxon>Rhizobium/Agrobacterium group</taxon>
        <taxon>Rhizobium</taxon>
    </lineage>
</organism>
<dbReference type="Proteomes" id="UP000019443">
    <property type="component" value="Plasmid pLPU83c"/>
</dbReference>
<evidence type="ECO:0000313" key="6">
    <source>
        <dbReference type="Proteomes" id="UP000019443"/>
    </source>
</evidence>
<evidence type="ECO:0000256" key="1">
    <source>
        <dbReference type="ARBA" id="ARBA00001946"/>
    </source>
</evidence>
<dbReference type="AlphaFoldDB" id="W6RQ89"/>
<evidence type="ECO:0000256" key="3">
    <source>
        <dbReference type="ARBA" id="ARBA00022801"/>
    </source>
</evidence>
<dbReference type="Gene3D" id="3.90.79.10">
    <property type="entry name" value="Nucleoside Triphosphate Pyrophosphohydrolase"/>
    <property type="match status" value="1"/>
</dbReference>
<dbReference type="SUPFAM" id="SSF55811">
    <property type="entry name" value="Nudix"/>
    <property type="match status" value="1"/>
</dbReference>
<dbReference type="InterPro" id="IPR015797">
    <property type="entry name" value="NUDIX_hydrolase-like_dom_sf"/>
</dbReference>
<name>W6RQ89_9HYPH</name>
<protein>
    <recommendedName>
        <fullName evidence="7">NUDIX hydrolase</fullName>
    </recommendedName>
</protein>
<dbReference type="InterPro" id="IPR055295">
    <property type="entry name" value="NUDT22/NUDT9-like"/>
</dbReference>
<keyword evidence="6" id="KW-1185">Reference proteome</keyword>
<dbReference type="GO" id="GO:0046872">
    <property type="term" value="F:metal ion binding"/>
    <property type="evidence" value="ECO:0007669"/>
    <property type="project" value="UniProtKB-KW"/>
</dbReference>
<evidence type="ECO:0000256" key="2">
    <source>
        <dbReference type="ARBA" id="ARBA00022723"/>
    </source>
</evidence>
<dbReference type="GO" id="GO:0052751">
    <property type="term" value="F:GDP-mannose hydrolase activity"/>
    <property type="evidence" value="ECO:0007669"/>
    <property type="project" value="TreeGrafter"/>
</dbReference>
<proteinExistence type="predicted"/>
<evidence type="ECO:0000256" key="4">
    <source>
        <dbReference type="ARBA" id="ARBA00022842"/>
    </source>
</evidence>
<evidence type="ECO:0008006" key="7">
    <source>
        <dbReference type="Google" id="ProtNLM"/>
    </source>
</evidence>
<keyword evidence="4" id="KW-0460">Magnesium</keyword>
<comment type="cofactor">
    <cofactor evidence="1">
        <name>Mg(2+)</name>
        <dbReference type="ChEBI" id="CHEBI:18420"/>
    </cofactor>
</comment>